<feature type="chain" id="PRO_5044562705" description="Outer membrane protein beta-barrel domain-containing protein" evidence="1">
    <location>
        <begin position="18"/>
        <end position="185"/>
    </location>
</feature>
<proteinExistence type="predicted"/>
<dbReference type="EMBL" id="FRAW01000025">
    <property type="protein sequence ID" value="SHK94305.1"/>
    <property type="molecule type" value="Genomic_DNA"/>
</dbReference>
<evidence type="ECO:0000313" key="2">
    <source>
        <dbReference type="EMBL" id="SHK94305.1"/>
    </source>
</evidence>
<feature type="signal peptide" evidence="1">
    <location>
        <begin position="1"/>
        <end position="17"/>
    </location>
</feature>
<evidence type="ECO:0000313" key="4">
    <source>
        <dbReference type="Proteomes" id="UP000184275"/>
    </source>
</evidence>
<sequence length="185" mass="20831">MPKILLLAVFAASVLFAKENVPTEEFSHAALAMEGGALYLLDDASQGFEDSYYGLLELDYSFFRNWVGIVQFGYSYLPTKSGVSYDGTHMAIGRVGLDYPIPFIKPVLVGAGFSCIWMRAEGGDLSKTTLEDNESEFGFFARLNLPIISTQKWRLGAKVYFERLWTAPETSETVLFGFYIQRQIW</sequence>
<reference evidence="4" key="2">
    <citation type="submission" date="2016-11" db="EMBL/GenBank/DDBJ databases">
        <authorList>
            <person name="Varghese N."/>
            <person name="Submissions S."/>
        </authorList>
    </citation>
    <scope>NUCLEOTIDE SEQUENCE [LARGE SCALE GENOMIC DNA]</scope>
    <source>
        <strain evidence="4">UWOS</strain>
    </source>
</reference>
<dbReference type="Proteomes" id="UP000184275">
    <property type="component" value="Unassembled WGS sequence"/>
</dbReference>
<evidence type="ECO:0000256" key="1">
    <source>
        <dbReference type="SAM" id="SignalP"/>
    </source>
</evidence>
<accession>A0A1M6WL95</accession>
<keyword evidence="1" id="KW-0732">Signal</keyword>
<dbReference type="STRING" id="28122.SAMN02745108_00965"/>
<dbReference type="Proteomes" id="UP000190449">
    <property type="component" value="Unassembled WGS sequence"/>
</dbReference>
<organism evidence="2 4">
    <name type="scientific">Fibrobacter intestinalis</name>
    <dbReference type="NCBI Taxonomy" id="28122"/>
    <lineage>
        <taxon>Bacteria</taxon>
        <taxon>Pseudomonadati</taxon>
        <taxon>Fibrobacterota</taxon>
        <taxon>Fibrobacteria</taxon>
        <taxon>Fibrobacterales</taxon>
        <taxon>Fibrobacteraceae</taxon>
        <taxon>Fibrobacter</taxon>
    </lineage>
</organism>
<evidence type="ECO:0008006" key="6">
    <source>
        <dbReference type="Google" id="ProtNLM"/>
    </source>
</evidence>
<evidence type="ECO:0000313" key="5">
    <source>
        <dbReference type="Proteomes" id="UP000190449"/>
    </source>
</evidence>
<name>A0A1M6WL95_9BACT</name>
<reference evidence="3 5" key="3">
    <citation type="submission" date="2017-02" db="EMBL/GenBank/DDBJ databases">
        <authorList>
            <person name="Peterson S.W."/>
        </authorList>
    </citation>
    <scope>NUCLEOTIDE SEQUENCE [LARGE SCALE GENOMIC DNA]</scope>
    <source>
        <strain evidence="3 5">ATCC 43854</strain>
    </source>
</reference>
<dbReference type="RefSeq" id="WP_143159449.1">
    <property type="nucleotide sequence ID" value="NZ_FRAW01000025.1"/>
</dbReference>
<gene>
    <name evidence="3" type="ORF">SAMN02745108_00965</name>
    <name evidence="2" type="ORF">SAMN05720469_12521</name>
</gene>
<protein>
    <recommendedName>
        <fullName evidence="6">Outer membrane protein beta-barrel domain-containing protein</fullName>
    </recommendedName>
</protein>
<evidence type="ECO:0000313" key="3">
    <source>
        <dbReference type="EMBL" id="SJZ56392.1"/>
    </source>
</evidence>
<accession>A0A1T4LNS8</accession>
<dbReference type="EMBL" id="FUWU01000012">
    <property type="protein sequence ID" value="SJZ56392.1"/>
    <property type="molecule type" value="Genomic_DNA"/>
</dbReference>
<dbReference type="AlphaFoldDB" id="A0A1M6WL95"/>
<reference evidence="2" key="1">
    <citation type="submission" date="2016-11" db="EMBL/GenBank/DDBJ databases">
        <authorList>
            <person name="Jaros S."/>
            <person name="Januszkiewicz K."/>
            <person name="Wedrychowicz H."/>
        </authorList>
    </citation>
    <scope>NUCLEOTIDE SEQUENCE [LARGE SCALE GENOMIC DNA]</scope>
    <source>
        <strain evidence="2">UWOS</strain>
    </source>
</reference>
<keyword evidence="4" id="KW-1185">Reference proteome</keyword>